<dbReference type="PANTHER" id="PTHR25466">
    <property type="entry name" value="T-LYMPHOCYTE ACTIVATION ANTIGEN"/>
    <property type="match status" value="1"/>
</dbReference>
<evidence type="ECO:0000256" key="1">
    <source>
        <dbReference type="ARBA" id="ARBA00004251"/>
    </source>
</evidence>
<evidence type="ECO:0000256" key="12">
    <source>
        <dbReference type="SAM" id="SignalP"/>
    </source>
</evidence>
<feature type="transmembrane region" description="Helical" evidence="11">
    <location>
        <begin position="249"/>
        <end position="273"/>
    </location>
</feature>
<dbReference type="AlphaFoldDB" id="A0ABD1JNU9"/>
<keyword evidence="15" id="KW-1185">Reference proteome</keyword>
<feature type="transmembrane region" description="Helical" evidence="11">
    <location>
        <begin position="571"/>
        <end position="598"/>
    </location>
</feature>
<reference evidence="14 15" key="1">
    <citation type="submission" date="2024-09" db="EMBL/GenBank/DDBJ databases">
        <title>A chromosome-level genome assembly of Gray's grenadier anchovy, Coilia grayii.</title>
        <authorList>
            <person name="Fu Z."/>
        </authorList>
    </citation>
    <scope>NUCLEOTIDE SEQUENCE [LARGE SCALE GENOMIC DNA]</scope>
    <source>
        <strain evidence="14">G4</strain>
        <tissue evidence="14">Muscle</tissue>
    </source>
</reference>
<dbReference type="InterPro" id="IPR007110">
    <property type="entry name" value="Ig-like_dom"/>
</dbReference>
<feature type="transmembrane region" description="Helical" evidence="11">
    <location>
        <begin position="388"/>
        <end position="409"/>
    </location>
</feature>
<feature type="transmembrane region" description="Helical" evidence="11">
    <location>
        <begin position="416"/>
        <end position="434"/>
    </location>
</feature>
<evidence type="ECO:0000313" key="15">
    <source>
        <dbReference type="Proteomes" id="UP001591681"/>
    </source>
</evidence>
<feature type="transmembrane region" description="Helical" evidence="11">
    <location>
        <begin position="535"/>
        <end position="559"/>
    </location>
</feature>
<evidence type="ECO:0000256" key="10">
    <source>
        <dbReference type="ARBA" id="ARBA00023319"/>
    </source>
</evidence>
<feature type="domain" description="Ig-like" evidence="13">
    <location>
        <begin position="33"/>
        <end position="124"/>
    </location>
</feature>
<organism evidence="14 15">
    <name type="scientific">Coilia grayii</name>
    <name type="common">Gray's grenadier anchovy</name>
    <dbReference type="NCBI Taxonomy" id="363190"/>
    <lineage>
        <taxon>Eukaryota</taxon>
        <taxon>Metazoa</taxon>
        <taxon>Chordata</taxon>
        <taxon>Craniata</taxon>
        <taxon>Vertebrata</taxon>
        <taxon>Euteleostomi</taxon>
        <taxon>Actinopterygii</taxon>
        <taxon>Neopterygii</taxon>
        <taxon>Teleostei</taxon>
        <taxon>Clupei</taxon>
        <taxon>Clupeiformes</taxon>
        <taxon>Clupeoidei</taxon>
        <taxon>Engraulidae</taxon>
        <taxon>Coilinae</taxon>
        <taxon>Coilia</taxon>
    </lineage>
</organism>
<protein>
    <recommendedName>
        <fullName evidence="13">Ig-like domain-containing protein</fullName>
    </recommendedName>
</protein>
<evidence type="ECO:0000256" key="8">
    <source>
        <dbReference type="ARBA" id="ARBA00023170"/>
    </source>
</evidence>
<accession>A0ABD1JNU9</accession>
<dbReference type="PROSITE" id="PS50835">
    <property type="entry name" value="IG_LIKE"/>
    <property type="match status" value="2"/>
</dbReference>
<keyword evidence="9" id="KW-0325">Glycoprotein</keyword>
<feature type="domain" description="Ig-like" evidence="13">
    <location>
        <begin position="146"/>
        <end position="242"/>
    </location>
</feature>
<dbReference type="Gene3D" id="2.60.40.10">
    <property type="entry name" value="Immunoglobulins"/>
    <property type="match status" value="2"/>
</dbReference>
<keyword evidence="2" id="KW-1003">Cell membrane</keyword>
<evidence type="ECO:0000256" key="3">
    <source>
        <dbReference type="ARBA" id="ARBA00022692"/>
    </source>
</evidence>
<feature type="transmembrane region" description="Helical" evidence="11">
    <location>
        <begin position="505"/>
        <end position="523"/>
    </location>
</feature>
<dbReference type="PANTHER" id="PTHR25466:SF14">
    <property type="entry name" value="BUTYROPHILIN SUBFAMILY 2 MEMBER A2-LIKE-RELATED"/>
    <property type="match status" value="1"/>
</dbReference>
<keyword evidence="6 11" id="KW-0472">Membrane</keyword>
<evidence type="ECO:0000256" key="4">
    <source>
        <dbReference type="ARBA" id="ARBA00022729"/>
    </source>
</evidence>
<dbReference type="InterPro" id="IPR013106">
    <property type="entry name" value="Ig_V-set"/>
</dbReference>
<gene>
    <name evidence="14" type="ORF">ACEWY4_015244</name>
</gene>
<feature type="signal peptide" evidence="12">
    <location>
        <begin position="1"/>
        <end position="16"/>
    </location>
</feature>
<dbReference type="FunFam" id="2.60.40.10:FF:000142">
    <property type="entry name" value="V-set domain-containing T-cell activation inhibitor 1"/>
    <property type="match status" value="2"/>
</dbReference>
<keyword evidence="8" id="KW-0675">Receptor</keyword>
<keyword evidence="4 12" id="KW-0732">Signal</keyword>
<dbReference type="Pfam" id="PF07686">
    <property type="entry name" value="V-set"/>
    <property type="match status" value="2"/>
</dbReference>
<evidence type="ECO:0000256" key="2">
    <source>
        <dbReference type="ARBA" id="ARBA00022475"/>
    </source>
</evidence>
<feature type="transmembrane region" description="Helical" evidence="11">
    <location>
        <begin position="440"/>
        <end position="465"/>
    </location>
</feature>
<proteinExistence type="predicted"/>
<dbReference type="InterPro" id="IPR051713">
    <property type="entry name" value="T-cell_Activation_Regulation"/>
</dbReference>
<feature type="transmembrane region" description="Helical" evidence="11">
    <location>
        <begin position="472"/>
        <end position="493"/>
    </location>
</feature>
<keyword evidence="10" id="KW-0393">Immunoglobulin domain</keyword>
<dbReference type="InterPro" id="IPR003599">
    <property type="entry name" value="Ig_sub"/>
</dbReference>
<keyword evidence="5 11" id="KW-1133">Transmembrane helix</keyword>
<dbReference type="InterPro" id="IPR013783">
    <property type="entry name" value="Ig-like_fold"/>
</dbReference>
<evidence type="ECO:0000256" key="6">
    <source>
        <dbReference type="ARBA" id="ARBA00023136"/>
    </source>
</evidence>
<feature type="transmembrane region" description="Helical" evidence="11">
    <location>
        <begin position="293"/>
        <end position="310"/>
    </location>
</feature>
<sequence length="638" mass="71354">MKCFVFLTFILTAAEGFQLHGSFTPIAAELEGSVLLPCAAETPLPLEELEVEWRKSDSGALVHLFQDGDERPESQDRVYAERAHFFTKELVRGNYSIILHNVTMQDAGGFMCKVYTHTESSNITAEVYFERLVVTGAGVVFGYAAEEVVLSCSVDSHIPPEKLEEVAWKRKDHMLVLLYQDGEILSDSSHERYRGRVEFFTTEILKGNFSLRLKDVSTEDKGEYICEAFSGDLSANTTVVLQELGFSNLHWTILVLCSITLLYTFGFTVGLAWLRLQKKDGSQLARDIHFSRFLCPDILLGISFILWGVAEGSLGEAATCSTVNFVRFLLLLKTAPYLDRLPESFQRLKTLSAPAVHSLVTIVVLSVYHRTQQIFLAHLNTDTVSVTVSWYLIFSLALLSCIGAFLVGFCKNIGHLNVLHGVSSLFIVILLLMQSSSSQIVLFILPCFILVDAFLSCSMATLNCLKRIRLGYVLWITLVVTGLIFKCVIILYPTRVALEKSEDCVGFVSVMVLLLLLSSLPFWKHPQNTPEVPHAIVYMLGASGLSVVNSIALMTELTLKSMTGERNVPDLRVIVCLAESLFVLGWMSLTLHCICAMVQALPTRGYKILPESDVNDNVNDNCRHRFLVSNLRWWLFLL</sequence>
<feature type="chain" id="PRO_5044740572" description="Ig-like domain-containing protein" evidence="12">
    <location>
        <begin position="17"/>
        <end position="638"/>
    </location>
</feature>
<evidence type="ECO:0000256" key="11">
    <source>
        <dbReference type="SAM" id="Phobius"/>
    </source>
</evidence>
<dbReference type="SUPFAM" id="SSF48726">
    <property type="entry name" value="Immunoglobulin"/>
    <property type="match status" value="2"/>
</dbReference>
<keyword evidence="7" id="KW-1015">Disulfide bond</keyword>
<dbReference type="GO" id="GO:0005886">
    <property type="term" value="C:plasma membrane"/>
    <property type="evidence" value="ECO:0007669"/>
    <property type="project" value="UniProtKB-SubCell"/>
</dbReference>
<dbReference type="InterPro" id="IPR036179">
    <property type="entry name" value="Ig-like_dom_sf"/>
</dbReference>
<dbReference type="EMBL" id="JBHFQA010000013">
    <property type="protein sequence ID" value="KAL2088345.1"/>
    <property type="molecule type" value="Genomic_DNA"/>
</dbReference>
<dbReference type="GO" id="GO:1903037">
    <property type="term" value="P:regulation of leukocyte cell-cell adhesion"/>
    <property type="evidence" value="ECO:0007669"/>
    <property type="project" value="UniProtKB-ARBA"/>
</dbReference>
<dbReference type="SMART" id="SM00409">
    <property type="entry name" value="IG"/>
    <property type="match status" value="2"/>
</dbReference>
<dbReference type="SMART" id="SM00406">
    <property type="entry name" value="IGv"/>
    <property type="match status" value="2"/>
</dbReference>
<evidence type="ECO:0000256" key="5">
    <source>
        <dbReference type="ARBA" id="ARBA00022989"/>
    </source>
</evidence>
<comment type="caution">
    <text evidence="14">The sequence shown here is derived from an EMBL/GenBank/DDBJ whole genome shotgun (WGS) entry which is preliminary data.</text>
</comment>
<dbReference type="GO" id="GO:0050863">
    <property type="term" value="P:regulation of T cell activation"/>
    <property type="evidence" value="ECO:0007669"/>
    <property type="project" value="UniProtKB-ARBA"/>
</dbReference>
<keyword evidence="3 11" id="KW-0812">Transmembrane</keyword>
<dbReference type="Proteomes" id="UP001591681">
    <property type="component" value="Unassembled WGS sequence"/>
</dbReference>
<evidence type="ECO:0000313" key="14">
    <source>
        <dbReference type="EMBL" id="KAL2088345.1"/>
    </source>
</evidence>
<comment type="subcellular location">
    <subcellularLocation>
        <location evidence="1">Cell membrane</location>
        <topology evidence="1">Single-pass type I membrane protein</topology>
    </subcellularLocation>
</comment>
<evidence type="ECO:0000259" key="13">
    <source>
        <dbReference type="PROSITE" id="PS50835"/>
    </source>
</evidence>
<name>A0ABD1JNU9_9TELE</name>
<evidence type="ECO:0000256" key="9">
    <source>
        <dbReference type="ARBA" id="ARBA00023180"/>
    </source>
</evidence>
<evidence type="ECO:0000256" key="7">
    <source>
        <dbReference type="ARBA" id="ARBA00023157"/>
    </source>
</evidence>